<sequence length="186" mass="18795">MKRFIALLLAFSVGSAAMAHGSATGGALAGATHPLLGFDHLLMLIAVGTAAASISSQLLLWALAGAVVGAAVGFSGFQLGSAELLAALAISVLAGISLLSWRFPNNFSANKISGIVVAAAVSIHAMLHGLEAPKDNTSLIWWSAALFSSAVIAGGTYLLLKKSAIAYRKTAAITLLVLGGALSFIH</sequence>
<evidence type="ECO:0000256" key="1">
    <source>
        <dbReference type="SAM" id="Phobius"/>
    </source>
</evidence>
<comment type="caution">
    <text evidence="3">The sequence shown here is derived from an EMBL/GenBank/DDBJ whole genome shotgun (WGS) entry which is preliminary data.</text>
</comment>
<keyword evidence="4" id="KW-1185">Reference proteome</keyword>
<dbReference type="Proteomes" id="UP000240206">
    <property type="component" value="Unassembled WGS sequence"/>
</dbReference>
<keyword evidence="1" id="KW-1133">Transmembrane helix</keyword>
<dbReference type="EMBL" id="PXVC01000031">
    <property type="protein sequence ID" value="PSI01442.1"/>
    <property type="molecule type" value="Genomic_DNA"/>
</dbReference>
<feature type="transmembrane region" description="Helical" evidence="1">
    <location>
        <begin position="84"/>
        <end position="101"/>
    </location>
</feature>
<feature type="transmembrane region" description="Helical" evidence="1">
    <location>
        <begin position="59"/>
        <end position="78"/>
    </location>
</feature>
<evidence type="ECO:0000313" key="4">
    <source>
        <dbReference type="Proteomes" id="UP000240206"/>
    </source>
</evidence>
<gene>
    <name evidence="3" type="ORF">C7K08_07855</name>
</gene>
<keyword evidence="2" id="KW-0732">Signal</keyword>
<proteinExistence type="predicted"/>
<evidence type="ECO:0000313" key="3">
    <source>
        <dbReference type="EMBL" id="PSI01442.1"/>
    </source>
</evidence>
<feature type="transmembrane region" description="Helical" evidence="1">
    <location>
        <begin position="35"/>
        <end position="52"/>
    </location>
</feature>
<dbReference type="RefSeq" id="WP_106500089.1">
    <property type="nucleotide sequence ID" value="NZ_PXVC01000031.1"/>
</dbReference>
<feature type="transmembrane region" description="Helical" evidence="1">
    <location>
        <begin position="108"/>
        <end position="127"/>
    </location>
</feature>
<feature type="chain" id="PRO_5015187792" description="Hydrogenase/urease accessory protein" evidence="2">
    <location>
        <begin position="20"/>
        <end position="186"/>
    </location>
</feature>
<dbReference type="AlphaFoldDB" id="A0A2P7EDY1"/>
<accession>A0A2P7EDY1</accession>
<feature type="transmembrane region" description="Helical" evidence="1">
    <location>
        <begin position="139"/>
        <end position="160"/>
    </location>
</feature>
<protein>
    <recommendedName>
        <fullName evidence="5">Hydrogenase/urease accessory protein</fullName>
    </recommendedName>
</protein>
<dbReference type="Pfam" id="PF04955">
    <property type="entry name" value="HupE_UreJ"/>
    <property type="match status" value="1"/>
</dbReference>
<evidence type="ECO:0008006" key="5">
    <source>
        <dbReference type="Google" id="ProtNLM"/>
    </source>
</evidence>
<keyword evidence="1" id="KW-0812">Transmembrane</keyword>
<reference evidence="4" key="1">
    <citation type="submission" date="2018-03" db="EMBL/GenBank/DDBJ databases">
        <title>Ecological and genomic features of two cosmopolitan and abundant freshwater picocyanobacteria.</title>
        <authorList>
            <person name="Cabello-Yeves P.J."/>
            <person name="Picazo A."/>
            <person name="Camacho A."/>
            <person name="Callieri C."/>
            <person name="Rosselli R."/>
            <person name="Roda-Garcia J."/>
            <person name="Coutinho F.H."/>
            <person name="Rodriguez-Valera F."/>
        </authorList>
    </citation>
    <scope>NUCLEOTIDE SEQUENCE [LARGE SCALE GENOMIC DNA]</scope>
    <source>
        <strain evidence="4">Tous</strain>
    </source>
</reference>
<dbReference type="STRING" id="1910958.BTM30_02010"/>
<keyword evidence="1" id="KW-0472">Membrane</keyword>
<dbReference type="InterPro" id="IPR007038">
    <property type="entry name" value="HupE_UreJ"/>
</dbReference>
<name>A0A2P7EDY1_9SYNE</name>
<feature type="signal peptide" evidence="2">
    <location>
        <begin position="1"/>
        <end position="19"/>
    </location>
</feature>
<organism evidence="3 4">
    <name type="scientific">Synechococcus lacustris str. Tous</name>
    <dbReference type="NCBI Taxonomy" id="1910958"/>
    <lineage>
        <taxon>Bacteria</taxon>
        <taxon>Bacillati</taxon>
        <taxon>Cyanobacteriota</taxon>
        <taxon>Cyanophyceae</taxon>
        <taxon>Synechococcales</taxon>
        <taxon>Synechococcaceae</taxon>
        <taxon>Synechococcus</taxon>
    </lineage>
</organism>
<evidence type="ECO:0000256" key="2">
    <source>
        <dbReference type="SAM" id="SignalP"/>
    </source>
</evidence>